<feature type="compositionally biased region" description="Low complexity" evidence="1">
    <location>
        <begin position="67"/>
        <end position="84"/>
    </location>
</feature>
<reference evidence="3" key="1">
    <citation type="journal article" date="2019" name="Int. J. Syst. Evol. Microbiol.">
        <title>The Global Catalogue of Microorganisms (GCM) 10K type strain sequencing project: providing services to taxonomists for standard genome sequencing and annotation.</title>
        <authorList>
            <consortium name="The Broad Institute Genomics Platform"/>
            <consortium name="The Broad Institute Genome Sequencing Center for Infectious Disease"/>
            <person name="Wu L."/>
            <person name="Ma J."/>
        </authorList>
    </citation>
    <scope>NUCLEOTIDE SEQUENCE [LARGE SCALE GENOMIC DNA]</scope>
    <source>
        <strain evidence="3">JCM 17986</strain>
    </source>
</reference>
<comment type="caution">
    <text evidence="2">The sequence shown here is derived from an EMBL/GenBank/DDBJ whole genome shotgun (WGS) entry which is preliminary data.</text>
</comment>
<keyword evidence="3" id="KW-1185">Reference proteome</keyword>
<sequence>MRRRQRFWENLPALLGVLAALIGAGFFGGCQVQQQVGAKDPVTVTTTQFVTVTAPAAPAASGNGNQASPSADAPSTASTSGAGSVQWTGKVRLGDVDLDTVPPSQVAYMDSDVGYNGMSRTLGIGPRAAETGSLAVASAGSRPTQQECATLLTTQGTTRNLQVTPGESEVFCVRTDRGRTAFVDGFDGQFVTVTVWAK</sequence>
<name>A0ABP9GXU6_9ACTN</name>
<organism evidence="2 3">
    <name type="scientific">Yinghuangia aomiensis</name>
    <dbReference type="NCBI Taxonomy" id="676205"/>
    <lineage>
        <taxon>Bacteria</taxon>
        <taxon>Bacillati</taxon>
        <taxon>Actinomycetota</taxon>
        <taxon>Actinomycetes</taxon>
        <taxon>Kitasatosporales</taxon>
        <taxon>Streptomycetaceae</taxon>
        <taxon>Yinghuangia</taxon>
    </lineage>
</organism>
<dbReference type="PROSITE" id="PS51257">
    <property type="entry name" value="PROKAR_LIPOPROTEIN"/>
    <property type="match status" value="1"/>
</dbReference>
<evidence type="ECO:0000256" key="1">
    <source>
        <dbReference type="SAM" id="MobiDB-lite"/>
    </source>
</evidence>
<evidence type="ECO:0000313" key="2">
    <source>
        <dbReference type="EMBL" id="GAA4955813.1"/>
    </source>
</evidence>
<proteinExistence type="predicted"/>
<protein>
    <submittedName>
        <fullName evidence="2">Uncharacterized protein</fullName>
    </submittedName>
</protein>
<feature type="region of interest" description="Disordered" evidence="1">
    <location>
        <begin position="57"/>
        <end position="84"/>
    </location>
</feature>
<accession>A0ABP9GXU6</accession>
<dbReference type="Proteomes" id="UP001500466">
    <property type="component" value="Unassembled WGS sequence"/>
</dbReference>
<evidence type="ECO:0000313" key="3">
    <source>
        <dbReference type="Proteomes" id="UP001500466"/>
    </source>
</evidence>
<dbReference type="EMBL" id="BAABHS010000005">
    <property type="protein sequence ID" value="GAA4955813.1"/>
    <property type="molecule type" value="Genomic_DNA"/>
</dbReference>
<gene>
    <name evidence="2" type="ORF">GCM10023205_17230</name>
</gene>